<evidence type="ECO:0000313" key="1">
    <source>
        <dbReference type="EMBL" id="KKM95991.1"/>
    </source>
</evidence>
<reference evidence="1" key="1">
    <citation type="journal article" date="2015" name="Nature">
        <title>Complex archaea that bridge the gap between prokaryotes and eukaryotes.</title>
        <authorList>
            <person name="Spang A."/>
            <person name="Saw J.H."/>
            <person name="Jorgensen S.L."/>
            <person name="Zaremba-Niedzwiedzka K."/>
            <person name="Martijn J."/>
            <person name="Lind A.E."/>
            <person name="van Eijk R."/>
            <person name="Schleper C."/>
            <person name="Guy L."/>
            <person name="Ettema T.J."/>
        </authorList>
    </citation>
    <scope>NUCLEOTIDE SEQUENCE</scope>
</reference>
<name>A0A0F9M9E4_9ZZZZ</name>
<comment type="caution">
    <text evidence="1">The sequence shown here is derived from an EMBL/GenBank/DDBJ whole genome shotgun (WGS) entry which is preliminary data.</text>
</comment>
<feature type="non-terminal residue" evidence="1">
    <location>
        <position position="1"/>
    </location>
</feature>
<dbReference type="AlphaFoldDB" id="A0A0F9M9E4"/>
<protein>
    <submittedName>
        <fullName evidence="1">Uncharacterized protein</fullName>
    </submittedName>
</protein>
<proteinExistence type="predicted"/>
<dbReference type="EMBL" id="LAZR01005938">
    <property type="protein sequence ID" value="KKM95991.1"/>
    <property type="molecule type" value="Genomic_DNA"/>
</dbReference>
<organism evidence="1">
    <name type="scientific">marine sediment metagenome</name>
    <dbReference type="NCBI Taxonomy" id="412755"/>
    <lineage>
        <taxon>unclassified sequences</taxon>
        <taxon>metagenomes</taxon>
        <taxon>ecological metagenomes</taxon>
    </lineage>
</organism>
<sequence length="204" mass="22393">IFVDIMSNGNWMVCNSSVNYIPEEETNKDEDIIVSDMLEFNPYSLEINFSSDGVKFSDFTLGSVLEVTDEILLVAGIFEDSNALGSGLTGQDLIDSALTVTSRVKFRAAAVDALNDFRSGIFMFDRPSNVPKLKYQSPDGLYVSDIDITNISNFLVSESSFFDANGRVIKLNAFFNVIFMFGGGNFNVINDAKALNNGNIVLSL</sequence>
<gene>
    <name evidence="1" type="ORF">LCGC14_1182670</name>
</gene>
<accession>A0A0F9M9E4</accession>